<evidence type="ECO:0000256" key="1">
    <source>
        <dbReference type="SAM" id="MobiDB-lite"/>
    </source>
</evidence>
<proteinExistence type="predicted"/>
<feature type="region of interest" description="Disordered" evidence="1">
    <location>
        <begin position="47"/>
        <end position="101"/>
    </location>
</feature>
<accession>A0A1A8MSX6</accession>
<evidence type="ECO:0000313" key="2">
    <source>
        <dbReference type="EMBL" id="SBR59686.1"/>
    </source>
</evidence>
<dbReference type="AlphaFoldDB" id="A0A1A8MSX6"/>
<sequence>METRRKTRPGVLTWTPAPVQSSPTENPWEHEDVFFSQMDENGVIGLSEALEEVELEETRKPPEPASPEEPSRSVKETPAEELREHRFHPQSSGRDQRAPLSPWFKTWMEDEMLRTRSHPDVEE</sequence>
<dbReference type="EMBL" id="HAEF01018527">
    <property type="protein sequence ID" value="SBR59686.1"/>
    <property type="molecule type" value="Transcribed_RNA"/>
</dbReference>
<reference evidence="2" key="2">
    <citation type="submission" date="2016-06" db="EMBL/GenBank/DDBJ databases">
        <title>The genome of a short-lived fish provides insights into sex chromosome evolution and the genetic control of aging.</title>
        <authorList>
            <person name="Reichwald K."/>
            <person name="Felder M."/>
            <person name="Petzold A."/>
            <person name="Koch P."/>
            <person name="Groth M."/>
            <person name="Platzer M."/>
        </authorList>
    </citation>
    <scope>NUCLEOTIDE SEQUENCE</scope>
    <source>
        <tissue evidence="2">Brain</tissue>
    </source>
</reference>
<feature type="non-terminal residue" evidence="2">
    <location>
        <position position="123"/>
    </location>
</feature>
<gene>
    <name evidence="2" type="primary">AKNA</name>
</gene>
<feature type="compositionally biased region" description="Basic and acidic residues" evidence="1">
    <location>
        <begin position="69"/>
        <end position="84"/>
    </location>
</feature>
<feature type="region of interest" description="Disordered" evidence="1">
    <location>
        <begin position="1"/>
        <end position="27"/>
    </location>
</feature>
<reference evidence="2" key="1">
    <citation type="submission" date="2016-05" db="EMBL/GenBank/DDBJ databases">
        <authorList>
            <person name="Lavstsen T."/>
            <person name="Jespersen J.S."/>
        </authorList>
    </citation>
    <scope>NUCLEOTIDE SEQUENCE</scope>
    <source>
        <tissue evidence="2">Brain</tissue>
    </source>
</reference>
<protein>
    <submittedName>
        <fullName evidence="2">AT-hook transcription factor</fullName>
    </submittedName>
</protein>
<organism evidence="2">
    <name type="scientific">Nothobranchius pienaari</name>
    <dbReference type="NCBI Taxonomy" id="704102"/>
    <lineage>
        <taxon>Eukaryota</taxon>
        <taxon>Metazoa</taxon>
        <taxon>Chordata</taxon>
        <taxon>Craniata</taxon>
        <taxon>Vertebrata</taxon>
        <taxon>Euteleostomi</taxon>
        <taxon>Actinopterygii</taxon>
        <taxon>Neopterygii</taxon>
        <taxon>Teleostei</taxon>
        <taxon>Neoteleostei</taxon>
        <taxon>Acanthomorphata</taxon>
        <taxon>Ovalentaria</taxon>
        <taxon>Atherinomorphae</taxon>
        <taxon>Cyprinodontiformes</taxon>
        <taxon>Nothobranchiidae</taxon>
        <taxon>Nothobranchius</taxon>
    </lineage>
</organism>
<name>A0A1A8MSX6_9TELE</name>